<evidence type="ECO:0000313" key="3">
    <source>
        <dbReference type="EnsemblMetazoa" id="XP_016975161.1"/>
    </source>
</evidence>
<evidence type="ECO:0000256" key="2">
    <source>
        <dbReference type="SAM" id="MobiDB-lite"/>
    </source>
</evidence>
<proteinExistence type="predicted"/>
<keyword evidence="4" id="KW-1185">Reference proteome</keyword>
<reference evidence="4" key="1">
    <citation type="journal article" date="2021" name="Elife">
        <title>Highly contiguous assemblies of 101 drosophilid genomes.</title>
        <authorList>
            <person name="Kim B.Y."/>
            <person name="Wang J.R."/>
            <person name="Miller D.E."/>
            <person name="Barmina O."/>
            <person name="Delaney E."/>
            <person name="Thompson A."/>
            <person name="Comeault A.A."/>
            <person name="Peede D."/>
            <person name="D'Agostino E.R."/>
            <person name="Pelaez J."/>
            <person name="Aguilar J.M."/>
            <person name="Haji D."/>
            <person name="Matsunaga T."/>
            <person name="Armstrong E.E."/>
            <person name="Zych M."/>
            <person name="Ogawa Y."/>
            <person name="Stamenkovic-Radak M."/>
            <person name="Jelic M."/>
            <person name="Veselinovic M.S."/>
            <person name="Tanaskovic M."/>
            <person name="Eric P."/>
            <person name="Gao J.J."/>
            <person name="Katoh T.K."/>
            <person name="Toda M.J."/>
            <person name="Watabe H."/>
            <person name="Watada M."/>
            <person name="Davis J.S."/>
            <person name="Moyle L.C."/>
            <person name="Manoli G."/>
            <person name="Bertolini E."/>
            <person name="Kostal V."/>
            <person name="Hawley R.S."/>
            <person name="Takahashi A."/>
            <person name="Jones C.D."/>
            <person name="Price D.K."/>
            <person name="Whiteman N."/>
            <person name="Kopp A."/>
            <person name="Matute D.R."/>
            <person name="Petrov D.A."/>
        </authorList>
    </citation>
    <scope>NUCLEOTIDE SEQUENCE [LARGE SCALE GENOMIC DNA]</scope>
</reference>
<reference evidence="5 6" key="2">
    <citation type="submission" date="2025-04" db="UniProtKB">
        <authorList>
            <consortium name="RefSeq"/>
        </authorList>
    </citation>
    <scope>IDENTIFICATION</scope>
</reference>
<dbReference type="GO" id="GO:2001224">
    <property type="term" value="P:positive regulation of neuron migration"/>
    <property type="evidence" value="ECO:0007669"/>
    <property type="project" value="TreeGrafter"/>
</dbReference>
<dbReference type="EnsemblMetazoa" id="XM_017119672.2">
    <property type="protein sequence ID" value="XP_016975161.1"/>
    <property type="gene ID" value="LOC108041687"/>
</dbReference>
<feature type="compositionally biased region" description="Basic and acidic residues" evidence="2">
    <location>
        <begin position="13"/>
        <end position="36"/>
    </location>
</feature>
<dbReference type="GO" id="GO:0048812">
    <property type="term" value="P:neuron projection morphogenesis"/>
    <property type="evidence" value="ECO:0007669"/>
    <property type="project" value="TreeGrafter"/>
</dbReference>
<dbReference type="GO" id="GO:0031252">
    <property type="term" value="C:cell leading edge"/>
    <property type="evidence" value="ECO:0007669"/>
    <property type="project" value="TreeGrafter"/>
</dbReference>
<feature type="compositionally biased region" description="Pro residues" evidence="2">
    <location>
        <begin position="393"/>
        <end position="408"/>
    </location>
</feature>
<dbReference type="PANTHER" id="PTHR46606">
    <property type="entry name" value="SHOOTIN-1"/>
    <property type="match status" value="1"/>
</dbReference>
<keyword evidence="1" id="KW-0175">Coiled coil</keyword>
<evidence type="ECO:0000313" key="4">
    <source>
        <dbReference type="Proteomes" id="UP001652680"/>
    </source>
</evidence>
<sequence>MERRGRIPVAKFRTQEAKTRSRSRVREPDYNEQDPEHDMFTLLEDNIALREENKALKLEIETHKTTQEEQQTQHEKMCVALESLQQQQSNFETQIKELSSKFNKALNERNALDKLHKMKVDQIHSLTSEIEHMRERQQDQSPQISPRPVLGSVELKRKLFKILQSGSADSADSIGTQELDSLVEVNSDGVPITSGLVERLADEFLTLKHATNAVELQLYEANEKMAELLEQQHSLEEENESLRTENSNLTKVAKLLTENMKESVETSQKMEAALIKLKQRNDELTAKTRDLTDGQPGSRTSTSSSVLNEQVEFEQIQDQVQQQAREHNERIVEMQSLMDAAIAKTTNDELKKLQLKLEILEEQLREAVTRADHAEEQLARYQQSEQKSLAAPVAPPVPPPPPPPPPMPGKLFAAGGLVSAGGDHGGGSFSDHIAGHCLRKGSGDKIIDNVMHQVQAGAATGLDALVREFKSGGVTLRRRNRRKTGTSEALKEMFQVLEISQKQNRNSKICVDLHSARGVDV</sequence>
<dbReference type="AlphaFoldDB" id="A0A6P4EAM8"/>
<accession>A0A6P4EAM8</accession>
<dbReference type="RefSeq" id="XP_016975162.1">
    <property type="nucleotide sequence ID" value="XM_017119673.1"/>
</dbReference>
<dbReference type="Proteomes" id="UP001652680">
    <property type="component" value="Unassembled WGS sequence"/>
</dbReference>
<dbReference type="GO" id="GO:0005737">
    <property type="term" value="C:cytoplasm"/>
    <property type="evidence" value="ECO:0007669"/>
    <property type="project" value="TreeGrafter"/>
</dbReference>
<gene>
    <name evidence="5 6" type="primary">LOC108041687</name>
    <name evidence="3" type="synonym">108041687</name>
</gene>
<dbReference type="GeneID" id="108041687"/>
<feature type="region of interest" description="Disordered" evidence="2">
    <location>
        <begin position="376"/>
        <end position="408"/>
    </location>
</feature>
<evidence type="ECO:0000313" key="5">
    <source>
        <dbReference type="RefSeq" id="XP_016975161.1"/>
    </source>
</evidence>
<name>A0A6P4EAM8_DRORH</name>
<organism evidence="6">
    <name type="scientific">Drosophila rhopaloa</name>
    <name type="common">Fruit fly</name>
    <dbReference type="NCBI Taxonomy" id="1041015"/>
    <lineage>
        <taxon>Eukaryota</taxon>
        <taxon>Metazoa</taxon>
        <taxon>Ecdysozoa</taxon>
        <taxon>Arthropoda</taxon>
        <taxon>Hexapoda</taxon>
        <taxon>Insecta</taxon>
        <taxon>Pterygota</taxon>
        <taxon>Neoptera</taxon>
        <taxon>Endopterygota</taxon>
        <taxon>Diptera</taxon>
        <taxon>Brachycera</taxon>
        <taxon>Muscomorpha</taxon>
        <taxon>Ephydroidea</taxon>
        <taxon>Drosophilidae</taxon>
        <taxon>Drosophila</taxon>
        <taxon>Sophophora</taxon>
    </lineage>
</organism>
<feature type="coiled-coil region" evidence="1">
    <location>
        <begin position="46"/>
        <end position="115"/>
    </location>
</feature>
<dbReference type="PANTHER" id="PTHR46606:SF5">
    <property type="entry name" value="SHOOTIN-1"/>
    <property type="match status" value="1"/>
</dbReference>
<dbReference type="GO" id="GO:0044295">
    <property type="term" value="C:axonal growth cone"/>
    <property type="evidence" value="ECO:0007669"/>
    <property type="project" value="TreeGrafter"/>
</dbReference>
<feature type="compositionally biased region" description="Polar residues" evidence="2">
    <location>
        <begin position="295"/>
        <end position="308"/>
    </location>
</feature>
<evidence type="ECO:0000256" key="1">
    <source>
        <dbReference type="SAM" id="Coils"/>
    </source>
</evidence>
<evidence type="ECO:0000313" key="6">
    <source>
        <dbReference type="RefSeq" id="XP_016975162.1"/>
    </source>
</evidence>
<feature type="region of interest" description="Disordered" evidence="2">
    <location>
        <begin position="1"/>
        <end position="36"/>
    </location>
</feature>
<dbReference type="EnsemblMetazoa" id="XM_017119673.2">
    <property type="protein sequence ID" value="XP_016975162.1"/>
    <property type="gene ID" value="LOC108041687"/>
</dbReference>
<dbReference type="InterPro" id="IPR024849">
    <property type="entry name" value="Shootin-1"/>
</dbReference>
<protein>
    <submittedName>
        <fullName evidence="5 6">Shootin-1 isoform X1</fullName>
    </submittedName>
</protein>
<reference evidence="3" key="3">
    <citation type="submission" date="2025-05" db="UniProtKB">
        <authorList>
            <consortium name="EnsemblMetazoa"/>
        </authorList>
    </citation>
    <scope>IDENTIFICATION</scope>
</reference>
<dbReference type="RefSeq" id="XP_016975161.1">
    <property type="nucleotide sequence ID" value="XM_017119672.1"/>
</dbReference>
<dbReference type="OrthoDB" id="8069082at2759"/>
<feature type="region of interest" description="Disordered" evidence="2">
    <location>
        <begin position="285"/>
        <end position="308"/>
    </location>
</feature>